<reference evidence="1" key="1">
    <citation type="submission" date="2022-07" db="EMBL/GenBank/DDBJ databases">
        <title>Genome Sequence of Phlebia brevispora.</title>
        <authorList>
            <person name="Buettner E."/>
        </authorList>
    </citation>
    <scope>NUCLEOTIDE SEQUENCE</scope>
    <source>
        <strain evidence="1">MPL23</strain>
    </source>
</reference>
<dbReference type="EMBL" id="JANHOG010000595">
    <property type="protein sequence ID" value="KAJ3552965.1"/>
    <property type="molecule type" value="Genomic_DNA"/>
</dbReference>
<dbReference type="Proteomes" id="UP001148662">
    <property type="component" value="Unassembled WGS sequence"/>
</dbReference>
<proteinExistence type="predicted"/>
<accession>A0ACC1T562</accession>
<sequence>MRPTIQESNLVGLFLETLLYGILLVSSGYCLRIVLFQTGRLVLKPRCEIRWWVVVVVVIMTTLSTLDLALNLRLNMKAFIWVGGNNDSVAAVFNDTTDWSNITRYMLYVLQVAIADSILVFRLYVVVFNRSCRLPVIISGAVLAAGSFTAVVVITVLSTARRLLGPTPTEIIEITCFACDVILNAAATAMLVHKLWKTRATSPDADKWTTLIRIIIESGLIYMISVLALLISEPFGTLGYCVGDATGQITAITSILIIIRTHNVFQTSAPTQAGGVSTARFSPRSNVISTTVSISTIQTGSEMHVDLAMNEAAQLHSHGEKTTEEV</sequence>
<protein>
    <submittedName>
        <fullName evidence="1">Uncharacterized protein</fullName>
    </submittedName>
</protein>
<evidence type="ECO:0000313" key="1">
    <source>
        <dbReference type="EMBL" id="KAJ3552965.1"/>
    </source>
</evidence>
<organism evidence="1 2">
    <name type="scientific">Phlebia brevispora</name>
    <dbReference type="NCBI Taxonomy" id="194682"/>
    <lineage>
        <taxon>Eukaryota</taxon>
        <taxon>Fungi</taxon>
        <taxon>Dikarya</taxon>
        <taxon>Basidiomycota</taxon>
        <taxon>Agaricomycotina</taxon>
        <taxon>Agaricomycetes</taxon>
        <taxon>Polyporales</taxon>
        <taxon>Meruliaceae</taxon>
        <taxon>Phlebia</taxon>
    </lineage>
</organism>
<gene>
    <name evidence="1" type="ORF">NM688_g3874</name>
</gene>
<name>A0ACC1T562_9APHY</name>
<comment type="caution">
    <text evidence="1">The sequence shown here is derived from an EMBL/GenBank/DDBJ whole genome shotgun (WGS) entry which is preliminary data.</text>
</comment>
<keyword evidence="2" id="KW-1185">Reference proteome</keyword>
<evidence type="ECO:0000313" key="2">
    <source>
        <dbReference type="Proteomes" id="UP001148662"/>
    </source>
</evidence>